<comment type="caution">
    <text evidence="2">The sequence shown here is derived from an EMBL/GenBank/DDBJ whole genome shotgun (WGS) entry which is preliminary data.</text>
</comment>
<organism evidence="2 3">
    <name type="scientific">Xylanibacter muris</name>
    <dbReference type="NCBI Taxonomy" id="2736290"/>
    <lineage>
        <taxon>Bacteria</taxon>
        <taxon>Pseudomonadati</taxon>
        <taxon>Bacteroidota</taxon>
        <taxon>Bacteroidia</taxon>
        <taxon>Bacteroidales</taxon>
        <taxon>Prevotellaceae</taxon>
        <taxon>Xylanibacter</taxon>
    </lineage>
</organism>
<dbReference type="EMBL" id="JABKKF010000001">
    <property type="protein sequence ID" value="NPD90786.1"/>
    <property type="molecule type" value="Genomic_DNA"/>
</dbReference>
<evidence type="ECO:0000313" key="2">
    <source>
        <dbReference type="EMBL" id="NPD90786.1"/>
    </source>
</evidence>
<sequence length="67" mass="6937">MKRLSILTIVALALTAVSSAFAGRGYVDNENEMVSDTVETVAPATQAPDTVTTASMVVADTIPAQPK</sequence>
<feature type="signal peptide" evidence="1">
    <location>
        <begin position="1"/>
        <end position="22"/>
    </location>
</feature>
<dbReference type="Proteomes" id="UP000714420">
    <property type="component" value="Unassembled WGS sequence"/>
</dbReference>
<name>A0ABX2AII9_9BACT</name>
<feature type="chain" id="PRO_5045500568" description="Secreted protein" evidence="1">
    <location>
        <begin position="23"/>
        <end position="67"/>
    </location>
</feature>
<reference evidence="2 3" key="1">
    <citation type="submission" date="2020-05" db="EMBL/GenBank/DDBJ databases">
        <title>Distinct polysaccharide utilization as determinants for interspecies competition between intestinal Prevotella spp.</title>
        <authorList>
            <person name="Galvez E.J.C."/>
            <person name="Iljazovic A."/>
            <person name="Strowig T."/>
        </authorList>
    </citation>
    <scope>NUCLEOTIDE SEQUENCE [LARGE SCALE GENOMIC DNA]</scope>
    <source>
        <strain evidence="2 3">PMUR</strain>
    </source>
</reference>
<dbReference type="RefSeq" id="WP_172271999.1">
    <property type="nucleotide sequence ID" value="NZ_CASGMU010000015.1"/>
</dbReference>
<protein>
    <recommendedName>
        <fullName evidence="4">Secreted protein</fullName>
    </recommendedName>
</protein>
<keyword evidence="3" id="KW-1185">Reference proteome</keyword>
<accession>A0ABX2AII9</accession>
<proteinExistence type="predicted"/>
<evidence type="ECO:0008006" key="4">
    <source>
        <dbReference type="Google" id="ProtNLM"/>
    </source>
</evidence>
<evidence type="ECO:0000313" key="3">
    <source>
        <dbReference type="Proteomes" id="UP000714420"/>
    </source>
</evidence>
<gene>
    <name evidence="2" type="ORF">HPS56_00170</name>
</gene>
<evidence type="ECO:0000256" key="1">
    <source>
        <dbReference type="SAM" id="SignalP"/>
    </source>
</evidence>
<keyword evidence="1" id="KW-0732">Signal</keyword>